<dbReference type="SUPFAM" id="SSF52833">
    <property type="entry name" value="Thioredoxin-like"/>
    <property type="match status" value="1"/>
</dbReference>
<protein>
    <submittedName>
        <fullName evidence="1">DUF1223 domain-containing protein</fullName>
    </submittedName>
</protein>
<comment type="caution">
    <text evidence="1">The sequence shown here is derived from an EMBL/GenBank/DDBJ whole genome shotgun (WGS) entry which is preliminary data.</text>
</comment>
<dbReference type="Pfam" id="PF06764">
    <property type="entry name" value="DUF1223"/>
    <property type="match status" value="1"/>
</dbReference>
<dbReference type="InterPro" id="IPR036249">
    <property type="entry name" value="Thioredoxin-like_sf"/>
</dbReference>
<dbReference type="PANTHER" id="PTHR36057">
    <property type="match status" value="1"/>
</dbReference>
<accession>A0ABW5LWQ6</accession>
<proteinExistence type="predicted"/>
<organism evidence="1 2">
    <name type="scientific">Pseudotenacibaculum haliotis</name>
    <dbReference type="NCBI Taxonomy" id="1862138"/>
    <lineage>
        <taxon>Bacteria</taxon>
        <taxon>Pseudomonadati</taxon>
        <taxon>Bacteroidota</taxon>
        <taxon>Flavobacteriia</taxon>
        <taxon>Flavobacteriales</taxon>
        <taxon>Flavobacteriaceae</taxon>
        <taxon>Pseudotenacibaculum</taxon>
    </lineage>
</organism>
<gene>
    <name evidence="1" type="ORF">ACFSRZ_15535</name>
</gene>
<evidence type="ECO:0000313" key="1">
    <source>
        <dbReference type="EMBL" id="MFD2568787.1"/>
    </source>
</evidence>
<keyword evidence="2" id="KW-1185">Reference proteome</keyword>
<dbReference type="Gene3D" id="3.40.30.10">
    <property type="entry name" value="Glutaredoxin"/>
    <property type="match status" value="1"/>
</dbReference>
<dbReference type="EMBL" id="JBHULH010000012">
    <property type="protein sequence ID" value="MFD2568787.1"/>
    <property type="molecule type" value="Genomic_DNA"/>
</dbReference>
<dbReference type="Proteomes" id="UP001597508">
    <property type="component" value="Unassembled WGS sequence"/>
</dbReference>
<name>A0ABW5LWQ6_9FLAO</name>
<reference evidence="2" key="1">
    <citation type="journal article" date="2019" name="Int. J. Syst. Evol. Microbiol.">
        <title>The Global Catalogue of Microorganisms (GCM) 10K type strain sequencing project: providing services to taxonomists for standard genome sequencing and annotation.</title>
        <authorList>
            <consortium name="The Broad Institute Genomics Platform"/>
            <consortium name="The Broad Institute Genome Sequencing Center for Infectious Disease"/>
            <person name="Wu L."/>
            <person name="Ma J."/>
        </authorList>
    </citation>
    <scope>NUCLEOTIDE SEQUENCE [LARGE SCALE GENOMIC DNA]</scope>
    <source>
        <strain evidence="2">KCTC 52127</strain>
    </source>
</reference>
<dbReference type="PANTHER" id="PTHR36057:SF1">
    <property type="entry name" value="LIPOPROTEIN LIPID ATTACHMENT SITE-LIKE PROTEIN, PUTATIVE (DUF1223)-RELATED"/>
    <property type="match status" value="1"/>
</dbReference>
<dbReference type="InterPro" id="IPR010634">
    <property type="entry name" value="DUF1223"/>
</dbReference>
<dbReference type="RefSeq" id="WP_379667494.1">
    <property type="nucleotide sequence ID" value="NZ_JBHULH010000012.1"/>
</dbReference>
<evidence type="ECO:0000313" key="2">
    <source>
        <dbReference type="Proteomes" id="UP001597508"/>
    </source>
</evidence>
<sequence>MKYITFLLFPLLFFSTQPETTDKPFVIVQLFTSQGCSSCPPADALVGKIKEEYKDQNVFVMSYHVDYWDRLGWKDPFSKREFTEIQYRYADQFRERQVYTPQIVVNGKEHFVGSDGSRLRRKIKNYLKKDAQNNIALSTQKDAKGNLLVNYNISGELKGKKLKLALVLNKHTTQIKRGENRNRTLTNSNVVLNELVLELGNKKSGSLTIPSSTLKEKGAISIIGFVQNEDLEITGANQTAI</sequence>